<gene>
    <name evidence="1" type="ORF">CLIB1444_23S00276</name>
</gene>
<dbReference type="EMBL" id="CALSDN010000023">
    <property type="protein sequence ID" value="CAH6723913.1"/>
    <property type="molecule type" value="Genomic_DNA"/>
</dbReference>
<proteinExistence type="predicted"/>
<evidence type="ECO:0000313" key="2">
    <source>
        <dbReference type="Proteomes" id="UP001152531"/>
    </source>
</evidence>
<organism evidence="1 2">
    <name type="scientific">[Candida] jaroonii</name>
    <dbReference type="NCBI Taxonomy" id="467808"/>
    <lineage>
        <taxon>Eukaryota</taxon>
        <taxon>Fungi</taxon>
        <taxon>Dikarya</taxon>
        <taxon>Ascomycota</taxon>
        <taxon>Saccharomycotina</taxon>
        <taxon>Pichiomycetes</taxon>
        <taxon>Debaryomycetaceae</taxon>
        <taxon>Yamadazyma</taxon>
    </lineage>
</organism>
<name>A0ACA9YGM7_9ASCO</name>
<accession>A0ACA9YGM7</accession>
<reference evidence="1" key="1">
    <citation type="submission" date="2022-06" db="EMBL/GenBank/DDBJ databases">
        <authorList>
            <person name="Legras J.-L."/>
            <person name="Devillers H."/>
            <person name="Grondin C."/>
        </authorList>
    </citation>
    <scope>NUCLEOTIDE SEQUENCE</scope>
    <source>
        <strain evidence="1">CLIB 1444</strain>
    </source>
</reference>
<comment type="caution">
    <text evidence="1">The sequence shown here is derived from an EMBL/GenBank/DDBJ whole genome shotgun (WGS) entry which is preliminary data.</text>
</comment>
<evidence type="ECO:0000313" key="1">
    <source>
        <dbReference type="EMBL" id="CAH6723913.1"/>
    </source>
</evidence>
<dbReference type="Proteomes" id="UP001152531">
    <property type="component" value="Unassembled WGS sequence"/>
</dbReference>
<keyword evidence="2" id="KW-1185">Reference proteome</keyword>
<protein>
    <submittedName>
        <fullName evidence="1">Uncharacterized protein</fullName>
    </submittedName>
</protein>
<sequence length="296" mass="34187">MSLTQLSLRYFPELHLLITTLRRYYRLSITWLYAQSFFIESKSRFFMFVNFICVTFTTINLQMIWLACHMITFASTFLLIGEILRYHRWNDHSYEVSICASTLTYLIVTTRHYRLLTGTKDHPMPITDLLRSDNTFLLALAMVALTSAPNPFKVVPFASYSLLNMYIAMIEEFFSDTLPATILRPYVAIVEQKVLVLCTMSEFVLFPIYMGEYLIRGHLHGLVYLLIMAMRLETSENVRTIARYVAEMITTMLAILGIDGSRLSEDVGILLPPARPKKVRVASLNFETIEVINDLN</sequence>